<reference evidence="2" key="1">
    <citation type="journal article" date="2021" name="bioRxiv">
        <title>Whole Genome Assembly and Annotation of Northern Wild Rice, Zizania palustris L., Supports a Whole Genome Duplication in the Zizania Genus.</title>
        <authorList>
            <person name="Haas M."/>
            <person name="Kono T."/>
            <person name="Macchietto M."/>
            <person name="Millas R."/>
            <person name="McGilp L."/>
            <person name="Shao M."/>
            <person name="Duquette J."/>
            <person name="Hirsch C.N."/>
            <person name="Kimball J."/>
        </authorList>
    </citation>
    <scope>NUCLEOTIDE SEQUENCE</scope>
    <source>
        <tissue evidence="2">Fresh leaf tissue</tissue>
    </source>
</reference>
<evidence type="ECO:0000313" key="3">
    <source>
        <dbReference type="Proteomes" id="UP000729402"/>
    </source>
</evidence>
<feature type="compositionally biased region" description="Low complexity" evidence="1">
    <location>
        <begin position="1"/>
        <end position="16"/>
    </location>
</feature>
<dbReference type="AlphaFoldDB" id="A0A8J5RSU0"/>
<comment type="caution">
    <text evidence="2">The sequence shown here is derived from an EMBL/GenBank/DDBJ whole genome shotgun (WGS) entry which is preliminary data.</text>
</comment>
<name>A0A8J5RSU0_ZIZPA</name>
<keyword evidence="3" id="KW-1185">Reference proteome</keyword>
<sequence>MEYSPAAPLHADSSAPAAPPPIHRSGGPRLLPDHALAFTPVRPDRVPWPASISDLIEFKRWIHQALQHSSMERF</sequence>
<feature type="region of interest" description="Disordered" evidence="1">
    <location>
        <begin position="1"/>
        <end position="29"/>
    </location>
</feature>
<proteinExistence type="predicted"/>
<reference evidence="2" key="2">
    <citation type="submission" date="2021-02" db="EMBL/GenBank/DDBJ databases">
        <authorList>
            <person name="Kimball J.A."/>
            <person name="Haas M.W."/>
            <person name="Macchietto M."/>
            <person name="Kono T."/>
            <person name="Duquette J."/>
            <person name="Shao M."/>
        </authorList>
    </citation>
    <scope>NUCLEOTIDE SEQUENCE</scope>
    <source>
        <tissue evidence="2">Fresh leaf tissue</tissue>
    </source>
</reference>
<organism evidence="2 3">
    <name type="scientific">Zizania palustris</name>
    <name type="common">Northern wild rice</name>
    <dbReference type="NCBI Taxonomy" id="103762"/>
    <lineage>
        <taxon>Eukaryota</taxon>
        <taxon>Viridiplantae</taxon>
        <taxon>Streptophyta</taxon>
        <taxon>Embryophyta</taxon>
        <taxon>Tracheophyta</taxon>
        <taxon>Spermatophyta</taxon>
        <taxon>Magnoliopsida</taxon>
        <taxon>Liliopsida</taxon>
        <taxon>Poales</taxon>
        <taxon>Poaceae</taxon>
        <taxon>BOP clade</taxon>
        <taxon>Oryzoideae</taxon>
        <taxon>Oryzeae</taxon>
        <taxon>Zizaniinae</taxon>
        <taxon>Zizania</taxon>
    </lineage>
</organism>
<dbReference type="Proteomes" id="UP000729402">
    <property type="component" value="Unassembled WGS sequence"/>
</dbReference>
<evidence type="ECO:0000313" key="2">
    <source>
        <dbReference type="EMBL" id="KAG8052754.1"/>
    </source>
</evidence>
<evidence type="ECO:0000256" key="1">
    <source>
        <dbReference type="SAM" id="MobiDB-lite"/>
    </source>
</evidence>
<accession>A0A8J5RSU0</accession>
<protein>
    <submittedName>
        <fullName evidence="2">Uncharacterized protein</fullName>
    </submittedName>
</protein>
<gene>
    <name evidence="2" type="ORF">GUJ93_ZPchr0001g30390</name>
</gene>
<dbReference type="EMBL" id="JAAALK010000288">
    <property type="protein sequence ID" value="KAG8052754.1"/>
    <property type="molecule type" value="Genomic_DNA"/>
</dbReference>